<evidence type="ECO:0000256" key="1">
    <source>
        <dbReference type="ARBA" id="ARBA00012513"/>
    </source>
</evidence>
<dbReference type="AlphaFoldDB" id="A0A846WZN8"/>
<evidence type="ECO:0000256" key="8">
    <source>
        <dbReference type="ARBA" id="ARBA00048679"/>
    </source>
</evidence>
<feature type="transmembrane region" description="Helical" evidence="10">
    <location>
        <begin position="480"/>
        <end position="504"/>
    </location>
</feature>
<feature type="transmembrane region" description="Helical" evidence="10">
    <location>
        <begin position="511"/>
        <end position="530"/>
    </location>
</feature>
<dbReference type="PROSITE" id="PS00108">
    <property type="entry name" value="PROTEIN_KINASE_ST"/>
    <property type="match status" value="1"/>
</dbReference>
<evidence type="ECO:0000259" key="11">
    <source>
        <dbReference type="PROSITE" id="PS50011"/>
    </source>
</evidence>
<feature type="domain" description="Protein kinase" evidence="11">
    <location>
        <begin position="32"/>
        <end position="292"/>
    </location>
</feature>
<reference evidence="12 13" key="1">
    <citation type="submission" date="2020-04" db="EMBL/GenBank/DDBJ databases">
        <title>MicrobeNet Type strains.</title>
        <authorList>
            <person name="Nicholson A.C."/>
        </authorList>
    </citation>
    <scope>NUCLEOTIDE SEQUENCE [LARGE SCALE GENOMIC DNA]</scope>
    <source>
        <strain evidence="12 13">DSM 44113</strain>
    </source>
</reference>
<evidence type="ECO:0000256" key="5">
    <source>
        <dbReference type="ARBA" id="ARBA00022777"/>
    </source>
</evidence>
<dbReference type="Gene3D" id="1.10.510.10">
    <property type="entry name" value="Transferase(Phosphotransferase) domain 1"/>
    <property type="match status" value="1"/>
</dbReference>
<feature type="region of interest" description="Disordered" evidence="9">
    <location>
        <begin position="632"/>
        <end position="652"/>
    </location>
</feature>
<keyword evidence="10" id="KW-0472">Membrane</keyword>
<dbReference type="GO" id="GO:0004674">
    <property type="term" value="F:protein serine/threonine kinase activity"/>
    <property type="evidence" value="ECO:0007669"/>
    <property type="project" value="UniProtKB-KW"/>
</dbReference>
<dbReference type="EC" id="2.7.11.1" evidence="1"/>
<dbReference type="InterPro" id="IPR008271">
    <property type="entry name" value="Ser/Thr_kinase_AS"/>
</dbReference>
<dbReference type="GO" id="GO:0005524">
    <property type="term" value="F:ATP binding"/>
    <property type="evidence" value="ECO:0007669"/>
    <property type="project" value="UniProtKB-KW"/>
</dbReference>
<evidence type="ECO:0000256" key="7">
    <source>
        <dbReference type="ARBA" id="ARBA00047899"/>
    </source>
</evidence>
<evidence type="ECO:0000313" key="12">
    <source>
        <dbReference type="EMBL" id="NKY18678.1"/>
    </source>
</evidence>
<feature type="transmembrane region" description="Helical" evidence="10">
    <location>
        <begin position="564"/>
        <end position="586"/>
    </location>
</feature>
<feature type="transmembrane region" description="Helical" evidence="10">
    <location>
        <begin position="455"/>
        <end position="474"/>
    </location>
</feature>
<proteinExistence type="predicted"/>
<dbReference type="FunFam" id="3.30.200.20:FF:000035">
    <property type="entry name" value="Serine/threonine protein kinase Stk1"/>
    <property type="match status" value="1"/>
</dbReference>
<protein>
    <recommendedName>
        <fullName evidence="1">non-specific serine/threonine protein kinase</fullName>
        <ecNumber evidence="1">2.7.11.1</ecNumber>
    </recommendedName>
</protein>
<dbReference type="SUPFAM" id="SSF56112">
    <property type="entry name" value="Protein kinase-like (PK-like)"/>
    <property type="match status" value="1"/>
</dbReference>
<comment type="caution">
    <text evidence="12">The sequence shown here is derived from an EMBL/GenBank/DDBJ whole genome shotgun (WGS) entry which is preliminary data.</text>
</comment>
<dbReference type="InterPro" id="IPR000719">
    <property type="entry name" value="Prot_kinase_dom"/>
</dbReference>
<evidence type="ECO:0000256" key="6">
    <source>
        <dbReference type="ARBA" id="ARBA00022840"/>
    </source>
</evidence>
<comment type="catalytic activity">
    <reaction evidence="7">
        <text>L-threonyl-[protein] + ATP = O-phospho-L-threonyl-[protein] + ADP + H(+)</text>
        <dbReference type="Rhea" id="RHEA:46608"/>
        <dbReference type="Rhea" id="RHEA-COMP:11060"/>
        <dbReference type="Rhea" id="RHEA-COMP:11605"/>
        <dbReference type="ChEBI" id="CHEBI:15378"/>
        <dbReference type="ChEBI" id="CHEBI:30013"/>
        <dbReference type="ChEBI" id="CHEBI:30616"/>
        <dbReference type="ChEBI" id="CHEBI:61977"/>
        <dbReference type="ChEBI" id="CHEBI:456216"/>
        <dbReference type="EC" id="2.7.11.1"/>
    </reaction>
</comment>
<evidence type="ECO:0000256" key="9">
    <source>
        <dbReference type="SAM" id="MobiDB-lite"/>
    </source>
</evidence>
<evidence type="ECO:0000256" key="2">
    <source>
        <dbReference type="ARBA" id="ARBA00022527"/>
    </source>
</evidence>
<keyword evidence="10" id="KW-0812">Transmembrane</keyword>
<evidence type="ECO:0000256" key="3">
    <source>
        <dbReference type="ARBA" id="ARBA00022679"/>
    </source>
</evidence>
<gene>
    <name evidence="12" type="ORF">HF999_09885</name>
</gene>
<keyword evidence="2" id="KW-0723">Serine/threonine-protein kinase</keyword>
<organism evidence="12 13">
    <name type="scientific">Tsukamurella spumae</name>
    <dbReference type="NCBI Taxonomy" id="44753"/>
    <lineage>
        <taxon>Bacteria</taxon>
        <taxon>Bacillati</taxon>
        <taxon>Actinomycetota</taxon>
        <taxon>Actinomycetes</taxon>
        <taxon>Mycobacteriales</taxon>
        <taxon>Tsukamurellaceae</taxon>
        <taxon>Tsukamurella</taxon>
    </lineage>
</organism>
<dbReference type="PANTHER" id="PTHR43289">
    <property type="entry name" value="MITOGEN-ACTIVATED PROTEIN KINASE KINASE KINASE 20-RELATED"/>
    <property type="match status" value="1"/>
</dbReference>
<dbReference type="SMART" id="SM00220">
    <property type="entry name" value="S_TKc"/>
    <property type="match status" value="1"/>
</dbReference>
<accession>A0A846WZN8</accession>
<dbReference type="EMBL" id="JAAXOQ010000011">
    <property type="protein sequence ID" value="NKY18678.1"/>
    <property type="molecule type" value="Genomic_DNA"/>
</dbReference>
<keyword evidence="6" id="KW-0067">ATP-binding</keyword>
<dbReference type="RefSeq" id="WP_168545714.1">
    <property type="nucleotide sequence ID" value="NZ_BAAAKS010000009.1"/>
</dbReference>
<evidence type="ECO:0000256" key="4">
    <source>
        <dbReference type="ARBA" id="ARBA00022741"/>
    </source>
</evidence>
<keyword evidence="5 12" id="KW-0418">Kinase</keyword>
<dbReference type="InterPro" id="IPR011009">
    <property type="entry name" value="Kinase-like_dom_sf"/>
</dbReference>
<dbReference type="Pfam" id="PF00069">
    <property type="entry name" value="Pkinase"/>
    <property type="match status" value="1"/>
</dbReference>
<keyword evidence="10" id="KW-1133">Transmembrane helix</keyword>
<name>A0A846WZN8_9ACTN</name>
<dbReference type="CDD" id="cd14014">
    <property type="entry name" value="STKc_PknB_like"/>
    <property type="match status" value="1"/>
</dbReference>
<evidence type="ECO:0000256" key="10">
    <source>
        <dbReference type="SAM" id="Phobius"/>
    </source>
</evidence>
<evidence type="ECO:0000313" key="13">
    <source>
        <dbReference type="Proteomes" id="UP000582646"/>
    </source>
</evidence>
<feature type="transmembrane region" description="Helical" evidence="10">
    <location>
        <begin position="536"/>
        <end position="557"/>
    </location>
</feature>
<dbReference type="Gene3D" id="3.30.200.20">
    <property type="entry name" value="Phosphorylase Kinase, domain 1"/>
    <property type="match status" value="1"/>
</dbReference>
<dbReference type="PROSITE" id="PS50011">
    <property type="entry name" value="PROTEIN_KINASE_DOM"/>
    <property type="match status" value="1"/>
</dbReference>
<dbReference type="Proteomes" id="UP000582646">
    <property type="component" value="Unassembled WGS sequence"/>
</dbReference>
<sequence>MNALRSSSCALLFHHTAGEVGVIEPGTTFAGYVIERRLGAGGMGEVYVGRHPRLPRSDAIKVLGAQVSGDAQYRARFQREAELAASLAHPAIVPVHDQGEDDGRLWISMQLIDGTDVAKLAAAGPIPVPEVARIISTVADALDFAGARGLVHRDVKPANILVSAAGHVMLTDFGIARMGAEASDLTGTGVTVGTLNYASPEQLRADAVDTRSDQYSLAATAYHLLAGVPPFAGTNAVQVISGHLSSPVPPLSSRRGGLPASVDDVLARGMAKDAAQRFGSSREFAAALQTALLAPHSDVTLQAAPVPYAMPTIRPALPTQPSPVPVDPVDAACQAALRARDALDSGVAARAELELDGLRDALVRMIGARTGAPAGQLLTEDRDRVRATEVSKRTFAGLEKAFASAVGILDDELRAVAPDTADAVSLPLLEEIARKRTDADRAGGRASSRALLPRGNWLVSAAVIALSAIVFLGLEGVRGARFWAALPVGLPWSAVGLLITAIYLVATANTVVRRLSAGGVVILAAAIWVWSDYSFLLVLSNWVSAGLTLLTPLAWGLGRRRGLAWLWSLVAGFLFGQVAGLVAHAAAYVNGVQTEHGWIALLIIGLIFPILVTGLLGWLIDWLRHRREVGRGAPSNPGTAPFDPSAPTQLRG</sequence>
<keyword evidence="13" id="KW-1185">Reference proteome</keyword>
<dbReference type="PANTHER" id="PTHR43289:SF6">
    <property type="entry name" value="SERINE_THREONINE-PROTEIN KINASE NEKL-3"/>
    <property type="match status" value="1"/>
</dbReference>
<comment type="catalytic activity">
    <reaction evidence="8">
        <text>L-seryl-[protein] + ATP = O-phospho-L-seryl-[protein] + ADP + H(+)</text>
        <dbReference type="Rhea" id="RHEA:17989"/>
        <dbReference type="Rhea" id="RHEA-COMP:9863"/>
        <dbReference type="Rhea" id="RHEA-COMP:11604"/>
        <dbReference type="ChEBI" id="CHEBI:15378"/>
        <dbReference type="ChEBI" id="CHEBI:29999"/>
        <dbReference type="ChEBI" id="CHEBI:30616"/>
        <dbReference type="ChEBI" id="CHEBI:83421"/>
        <dbReference type="ChEBI" id="CHEBI:456216"/>
        <dbReference type="EC" id="2.7.11.1"/>
    </reaction>
</comment>
<feature type="transmembrane region" description="Helical" evidence="10">
    <location>
        <begin position="598"/>
        <end position="620"/>
    </location>
</feature>
<keyword evidence="4" id="KW-0547">Nucleotide-binding</keyword>
<keyword evidence="3" id="KW-0808">Transferase</keyword>